<evidence type="ECO:0000313" key="4">
    <source>
        <dbReference type="Proteomes" id="UP001230188"/>
    </source>
</evidence>
<dbReference type="Gene3D" id="3.60.10.10">
    <property type="entry name" value="Endonuclease/exonuclease/phosphatase"/>
    <property type="match status" value="2"/>
</dbReference>
<protein>
    <recommendedName>
        <fullName evidence="2">Endonuclease/exonuclease/phosphatase domain-containing protein</fullName>
    </recommendedName>
</protein>
<organism evidence="3 4">
    <name type="scientific">Chrysophaeum taylorii</name>
    <dbReference type="NCBI Taxonomy" id="2483200"/>
    <lineage>
        <taxon>Eukaryota</taxon>
        <taxon>Sar</taxon>
        <taxon>Stramenopiles</taxon>
        <taxon>Ochrophyta</taxon>
        <taxon>Pelagophyceae</taxon>
        <taxon>Pelagomonadales</taxon>
        <taxon>Pelagomonadaceae</taxon>
        <taxon>Chrysophaeum</taxon>
    </lineage>
</organism>
<dbReference type="PANTHER" id="PTHR12121:SF34">
    <property type="entry name" value="PROTEIN ANGEL"/>
    <property type="match status" value="1"/>
</dbReference>
<dbReference type="PANTHER" id="PTHR12121">
    <property type="entry name" value="CARBON CATABOLITE REPRESSOR PROTEIN 4"/>
    <property type="match status" value="1"/>
</dbReference>
<dbReference type="Proteomes" id="UP001230188">
    <property type="component" value="Unassembled WGS sequence"/>
</dbReference>
<gene>
    <name evidence="3" type="ORF">CTAYLR_009665</name>
</gene>
<dbReference type="SUPFAM" id="SSF56219">
    <property type="entry name" value="DNase I-like"/>
    <property type="match status" value="2"/>
</dbReference>
<sequence>MTWNVLADAYAYGQQHCGRQALGFEARLEKAIAAIDRARPDVAFLQEVDRLDEWRAALATVGLTEIRVATRAESYPPDACVTAWRANVATCESTRRVAYDAIVDENDRLARRYRRHNVALLCVLRRNDGDVVVVANTHLHWDPDRADVKLAQTAAFLREIEKEARGRPVIAAGDFNATPSSAPIVLALQGAARLDQCRGLLPSPGPPGRVDAREVRVVLDFNQNRLCRWLRLCGVDAVLETPEQAAERCSLSNHSNTNKPAIAIVAIAASERRLLVTGSKTLTARREVASLPHVVVTSSMSCEDAFAAVVRATRLRVVANEALTRCVRCNGDIVSLDPTQSARLRAADRDNKIPHDPSVDLFACDGCAQTFWWSERDNSSAARAKDLADKLRRRADDLDASGGFEEETSNNNPPPDRSDDLVRSLVKGVNHGLDLRSVSPLAERRGGVTNYVPQFAAQIDYIFYTKRHWSVVARRRLPTVADLKQALGRGHYLPSDAWPSDHIAVVADLRRRRRSGCTA</sequence>
<name>A0AAD7UJI9_9STRA</name>
<accession>A0AAD7UJI9</accession>
<feature type="region of interest" description="Disordered" evidence="1">
    <location>
        <begin position="398"/>
        <end position="420"/>
    </location>
</feature>
<reference evidence="3" key="1">
    <citation type="submission" date="2023-01" db="EMBL/GenBank/DDBJ databases">
        <title>Metagenome sequencing of chrysophaentin producing Chrysophaeum taylorii.</title>
        <authorList>
            <person name="Davison J."/>
            <person name="Bewley C."/>
        </authorList>
    </citation>
    <scope>NUCLEOTIDE SEQUENCE</scope>
    <source>
        <strain evidence="3">NIES-1699</strain>
    </source>
</reference>
<feature type="domain" description="Endonuclease/exonuclease/phosphatase" evidence="2">
    <location>
        <begin position="1"/>
        <end position="502"/>
    </location>
</feature>
<dbReference type="Pfam" id="PF03372">
    <property type="entry name" value="Exo_endo_phos"/>
    <property type="match status" value="1"/>
</dbReference>
<dbReference type="EMBL" id="JAQMWT010000162">
    <property type="protein sequence ID" value="KAJ8608722.1"/>
    <property type="molecule type" value="Genomic_DNA"/>
</dbReference>
<dbReference type="InterPro" id="IPR050410">
    <property type="entry name" value="CCR4/nocturin_mRNA_transcr"/>
</dbReference>
<dbReference type="AlphaFoldDB" id="A0AAD7UJI9"/>
<evidence type="ECO:0000313" key="3">
    <source>
        <dbReference type="EMBL" id="KAJ8608722.1"/>
    </source>
</evidence>
<proteinExistence type="predicted"/>
<comment type="caution">
    <text evidence="3">The sequence shown here is derived from an EMBL/GenBank/DDBJ whole genome shotgun (WGS) entry which is preliminary data.</text>
</comment>
<evidence type="ECO:0000256" key="1">
    <source>
        <dbReference type="SAM" id="MobiDB-lite"/>
    </source>
</evidence>
<dbReference type="InterPro" id="IPR036691">
    <property type="entry name" value="Endo/exonu/phosph_ase_sf"/>
</dbReference>
<dbReference type="GO" id="GO:0000175">
    <property type="term" value="F:3'-5'-RNA exonuclease activity"/>
    <property type="evidence" value="ECO:0007669"/>
    <property type="project" value="TreeGrafter"/>
</dbReference>
<keyword evidence="4" id="KW-1185">Reference proteome</keyword>
<dbReference type="InterPro" id="IPR005135">
    <property type="entry name" value="Endo/exonuclease/phosphatase"/>
</dbReference>
<evidence type="ECO:0000259" key="2">
    <source>
        <dbReference type="Pfam" id="PF03372"/>
    </source>
</evidence>